<comment type="similarity">
    <text evidence="1">Belongs to the peptidase M4 family.</text>
</comment>
<dbReference type="NCBIfam" id="TIGR04183">
    <property type="entry name" value="Por_Secre_tail"/>
    <property type="match status" value="1"/>
</dbReference>
<keyword evidence="3" id="KW-0479">Metal-binding</keyword>
<keyword evidence="5" id="KW-0378">Hydrolase</keyword>
<dbReference type="GO" id="GO:0004222">
    <property type="term" value="F:metalloendopeptidase activity"/>
    <property type="evidence" value="ECO:0007669"/>
    <property type="project" value="InterPro"/>
</dbReference>
<dbReference type="InterPro" id="IPR011096">
    <property type="entry name" value="FTP_domain"/>
</dbReference>
<evidence type="ECO:0000313" key="12">
    <source>
        <dbReference type="EMBL" id="TLU92379.1"/>
    </source>
</evidence>
<dbReference type="InterPro" id="IPR026444">
    <property type="entry name" value="Secre_tail"/>
</dbReference>
<dbReference type="Gene3D" id="3.10.170.10">
    <property type="match status" value="1"/>
</dbReference>
<dbReference type="InterPro" id="IPR038081">
    <property type="entry name" value="CalX-like_sf"/>
</dbReference>
<evidence type="ECO:0000256" key="8">
    <source>
        <dbReference type="SAM" id="SignalP"/>
    </source>
</evidence>
<feature type="domain" description="Secretion system C-terminal sorting" evidence="11">
    <location>
        <begin position="1324"/>
        <end position="1389"/>
    </location>
</feature>
<evidence type="ECO:0000313" key="13">
    <source>
        <dbReference type="Proteomes" id="UP000309788"/>
    </source>
</evidence>
<evidence type="ECO:0000256" key="1">
    <source>
        <dbReference type="ARBA" id="ARBA00009388"/>
    </source>
</evidence>
<accession>A0A5R9KCB8</accession>
<comment type="caution">
    <text evidence="12">The sequence shown here is derived from an EMBL/GenBank/DDBJ whole genome shotgun (WGS) entry which is preliminary data.</text>
</comment>
<dbReference type="InterPro" id="IPR050728">
    <property type="entry name" value="Zinc_Metalloprotease_M4"/>
</dbReference>
<dbReference type="Pfam" id="PF07504">
    <property type="entry name" value="FTP"/>
    <property type="match status" value="1"/>
</dbReference>
<feature type="domain" description="FTP" evidence="10">
    <location>
        <begin position="91"/>
        <end position="137"/>
    </location>
</feature>
<evidence type="ECO:0000256" key="4">
    <source>
        <dbReference type="ARBA" id="ARBA00022729"/>
    </source>
</evidence>
<evidence type="ECO:0000256" key="5">
    <source>
        <dbReference type="ARBA" id="ARBA00022801"/>
    </source>
</evidence>
<reference evidence="12 13" key="1">
    <citation type="submission" date="2019-05" db="EMBL/GenBank/DDBJ databases">
        <authorList>
            <person name="Qu J.-H."/>
        </authorList>
    </citation>
    <scope>NUCLEOTIDE SEQUENCE [LARGE SCALE GENOMIC DNA]</scope>
    <source>
        <strain evidence="12 13">Z12</strain>
    </source>
</reference>
<evidence type="ECO:0000259" key="10">
    <source>
        <dbReference type="Pfam" id="PF07504"/>
    </source>
</evidence>
<feature type="domain" description="Peptidase M4 C-terminal" evidence="9">
    <location>
        <begin position="338"/>
        <end position="501"/>
    </location>
</feature>
<feature type="signal peptide" evidence="8">
    <location>
        <begin position="1"/>
        <end position="19"/>
    </location>
</feature>
<dbReference type="GO" id="GO:0006508">
    <property type="term" value="P:proteolysis"/>
    <property type="evidence" value="ECO:0007669"/>
    <property type="project" value="UniProtKB-KW"/>
</dbReference>
<dbReference type="InterPro" id="IPR001570">
    <property type="entry name" value="Peptidase_M4_C_domain"/>
</dbReference>
<evidence type="ECO:0000256" key="7">
    <source>
        <dbReference type="ARBA" id="ARBA00023049"/>
    </source>
</evidence>
<evidence type="ECO:0000256" key="2">
    <source>
        <dbReference type="ARBA" id="ARBA00022670"/>
    </source>
</evidence>
<dbReference type="InterPro" id="IPR027268">
    <property type="entry name" value="Peptidase_M4/M1_CTD_sf"/>
</dbReference>
<dbReference type="Pfam" id="PF02868">
    <property type="entry name" value="Peptidase_M4_C"/>
    <property type="match status" value="1"/>
</dbReference>
<dbReference type="EMBL" id="VCEI01000025">
    <property type="protein sequence ID" value="TLU92379.1"/>
    <property type="molecule type" value="Genomic_DNA"/>
</dbReference>
<dbReference type="PANTHER" id="PTHR33794:SF1">
    <property type="entry name" value="BACILLOLYSIN"/>
    <property type="match status" value="1"/>
</dbReference>
<dbReference type="GO" id="GO:0046872">
    <property type="term" value="F:metal ion binding"/>
    <property type="evidence" value="ECO:0007669"/>
    <property type="project" value="UniProtKB-KW"/>
</dbReference>
<dbReference type="Gene3D" id="2.60.120.200">
    <property type="match status" value="1"/>
</dbReference>
<dbReference type="Proteomes" id="UP000309788">
    <property type="component" value="Unassembled WGS sequence"/>
</dbReference>
<keyword evidence="4 8" id="KW-0732">Signal</keyword>
<evidence type="ECO:0000259" key="11">
    <source>
        <dbReference type="Pfam" id="PF18962"/>
    </source>
</evidence>
<gene>
    <name evidence="12" type="ORF">FEM55_16795</name>
</gene>
<sequence>MKSSLFTFYFLLIAATAMCQPMQSDNLKMFAARSGATATLDPATNSPGMLRFPAGRGFRLGGATAEEMAFTFLKQNPGVFAIRQDKDAYLLKKDETDGYGLKHVTLQQYFQGIPVFDGSLKFHFNDNAELASVNGNFIRIDKLNTIPRISQEDASKEAIRIVTGQKRIRPEKPLEVFKSTLMIFQKGLLQGKPGRKHLVYEVEVRNHADIREFVYIDAHSKASVEQYTGIHRLHRAVYDGSVYESNLIWQEGDKFPGKLNEHQQYQVEITKQMYNMMKNAFDYTSYDNKDGAMNIVSTEEIEGYQAYWNGESVILYPFSASDDIVGHEWAHGYIESTSGLVASGQSGNINESFSDIWGETLDQINNYMDEKEDNAIRTGCKSSTRWMVGERTTMFHYLHDMWDPNCTGYPGKISDQEYLCFTATEFLDYVNSGIVNHAYALLVDGGYYNGQAIKGIGLTKAAHIFWQTQANYLTQTTTFAELADDLEAAANDLVGKNLKKLSTANSVSGLSGQIIQPSDIAELLKVIAAVELRGPINCQYPYPLFSPVSAMCVGGSAEYALFYEDFESGMDGWISASNSESKNWIPNNWINESKPPLDRTGHVAYGTSLTDECGAYGTIMLTSPVIDIPAQKQGPYYMAFDHYFKVSRYDDGCNLRYRINGGAWLLIPASALTDNPYNVPESETYFSNEHPLYGEPAFIGNNIGDQNNTWGQSRINLTALGLDAGDNIQIQWVLGTNGCGWTNAWYIDDVRIYSCAVPAVQFATASLTVREHEAAAGNASSTFPCLDYVEKKITLKINEAPTAPVTVKLIPVSGNATIGSNADFTTGPLDFTLQPGKLSHDVSLRVYNDPNAEEDETFKFRFTATGGGALYENYNQELTLTILDDDFAPDETPGELPSADFNNEEIPLGWKIIDGPRIPFTWYVSKGSPLDSAGIPHLFIYGMFEDIGGIILPEEQPVKTSFESATFDAVGYKDLLVTFLQEYRHSSSSKAKMDVWDGETWQNLLTHTKDMGTSESPATVNIPIPESYANHNMKIRFTYENKDWTYWGIDNIKITGTRKLPEIASAVTPEPPSAYLGPHATVYFHDPETGDLMAKIKNLSDHDYGCTTVRIDREGSDETDWIGDYHITNKTYNVIPAHNNLYGSFEITLYYDASELPAFNNSRIKSMGKSEGGISPANTAATSQVELVNVTAYGSGNAFTSTFHTGFSGFGLSDAPVGPLPVTLSGFEGKHTAEGNLLSWITAMERSNAYFEVERSSDGKDFKTLGRVEGRGNAEVENQYRFMDSSYPAGISYYRLRQVDTDGKSALSRIISMDALTARDLNFYPNPVQSQLTLEVPDRSIQTADINIINSSGHVVLTKMNAGKKNNAFAMDLGKLPAGIYQVVMTAKSGLPESRTYHFSILKL</sequence>
<dbReference type="Gene3D" id="2.60.120.260">
    <property type="entry name" value="Galactose-binding domain-like"/>
    <property type="match status" value="1"/>
</dbReference>
<keyword evidence="13" id="KW-1185">Reference proteome</keyword>
<dbReference type="RefSeq" id="WP_138282487.1">
    <property type="nucleotide sequence ID" value="NZ_BMGE01000003.1"/>
</dbReference>
<organism evidence="12 13">
    <name type="scientific">Dyadobacter sediminis</name>
    <dbReference type="NCBI Taxonomy" id="1493691"/>
    <lineage>
        <taxon>Bacteria</taxon>
        <taxon>Pseudomonadati</taxon>
        <taxon>Bacteroidota</taxon>
        <taxon>Cytophagia</taxon>
        <taxon>Cytophagales</taxon>
        <taxon>Spirosomataceae</taxon>
        <taxon>Dyadobacter</taxon>
    </lineage>
</organism>
<keyword evidence="7" id="KW-0482">Metalloprotease</keyword>
<dbReference type="OrthoDB" id="291295at2"/>
<keyword evidence="6" id="KW-0862">Zinc</keyword>
<evidence type="ECO:0000259" key="9">
    <source>
        <dbReference type="Pfam" id="PF02868"/>
    </source>
</evidence>
<name>A0A5R9KCB8_9BACT</name>
<dbReference type="SUPFAM" id="SSF55486">
    <property type="entry name" value="Metalloproteases ('zincins'), catalytic domain"/>
    <property type="match status" value="1"/>
</dbReference>
<dbReference type="Gene3D" id="3.10.450.490">
    <property type="match status" value="1"/>
</dbReference>
<dbReference type="Pfam" id="PF18962">
    <property type="entry name" value="Por_Secre_tail"/>
    <property type="match status" value="1"/>
</dbReference>
<feature type="chain" id="PRO_5024384743" evidence="8">
    <location>
        <begin position="20"/>
        <end position="1404"/>
    </location>
</feature>
<dbReference type="Gene3D" id="1.10.390.10">
    <property type="entry name" value="Neutral Protease Domain 2"/>
    <property type="match status" value="1"/>
</dbReference>
<dbReference type="PRINTS" id="PR00730">
    <property type="entry name" value="THERMOLYSIN"/>
</dbReference>
<evidence type="ECO:0000256" key="3">
    <source>
        <dbReference type="ARBA" id="ARBA00022723"/>
    </source>
</evidence>
<keyword evidence="2" id="KW-0645">Protease</keyword>
<proteinExistence type="inferred from homology"/>
<dbReference type="InterPro" id="IPR023612">
    <property type="entry name" value="Peptidase_M4"/>
</dbReference>
<dbReference type="Gene3D" id="2.60.40.2030">
    <property type="match status" value="1"/>
</dbReference>
<evidence type="ECO:0000256" key="6">
    <source>
        <dbReference type="ARBA" id="ARBA00022833"/>
    </source>
</evidence>
<dbReference type="PANTHER" id="PTHR33794">
    <property type="entry name" value="BACILLOLYSIN"/>
    <property type="match status" value="1"/>
</dbReference>
<dbReference type="SUPFAM" id="SSF141072">
    <property type="entry name" value="CalX-like"/>
    <property type="match status" value="1"/>
</dbReference>
<protein>
    <submittedName>
        <fullName evidence="12">T9SS type A sorting domain-containing protein</fullName>
    </submittedName>
</protein>